<dbReference type="HOGENOM" id="CLU_1544854_0_0_6"/>
<evidence type="ECO:0000313" key="3">
    <source>
        <dbReference type="EMBL" id="EPF20143.1"/>
    </source>
</evidence>
<keyword evidence="1 2" id="KW-0732">Signal</keyword>
<reference evidence="3 4" key="1">
    <citation type="submission" date="2013-04" db="EMBL/GenBank/DDBJ databases">
        <authorList>
            <person name="Weinstock G."/>
            <person name="Sodergren E."/>
            <person name="Lobos E.A."/>
            <person name="Fulton L."/>
            <person name="Fulton R."/>
            <person name="Courtney L."/>
            <person name="Fronick C."/>
            <person name="O'Laughlin M."/>
            <person name="Godfrey J."/>
            <person name="Wilson R.M."/>
            <person name="Miner T."/>
            <person name="Farmer C."/>
            <person name="Delehaunty K."/>
            <person name="Cordes M."/>
            <person name="Minx P."/>
            <person name="Tomlinson C."/>
            <person name="Chen J."/>
            <person name="Wollam A."/>
            <person name="Pepin K.H."/>
            <person name="Palsikar V.B."/>
            <person name="Zhang X."/>
            <person name="Suruliraj S."/>
            <person name="Perna N.T."/>
            <person name="Plunkett G."/>
            <person name="Warren W."/>
            <person name="Mitreva M."/>
            <person name="Mardis E.R."/>
            <person name="Wilson R.K."/>
        </authorList>
    </citation>
    <scope>NUCLEOTIDE SEQUENCE [LARGE SCALE GENOMIC DNA]</scope>
    <source>
        <strain evidence="3 4">DSM 4568</strain>
    </source>
</reference>
<accession>S3J2Q6</accession>
<comment type="caution">
    <text evidence="3">The sequence shown here is derived from an EMBL/GenBank/DDBJ whole genome shotgun (WGS) entry which is preliminary data.</text>
</comment>
<dbReference type="RefSeq" id="WP_016535082.1">
    <property type="nucleotide sequence ID" value="NZ_KE161030.1"/>
</dbReference>
<evidence type="ECO:0000256" key="2">
    <source>
        <dbReference type="SAM" id="SignalP"/>
    </source>
</evidence>
<evidence type="ECO:0000256" key="1">
    <source>
        <dbReference type="ARBA" id="ARBA00022729"/>
    </source>
</evidence>
<organism evidence="3 4">
    <name type="scientific">Cedecea davisae DSM 4568</name>
    <dbReference type="NCBI Taxonomy" id="566551"/>
    <lineage>
        <taxon>Bacteria</taxon>
        <taxon>Pseudomonadati</taxon>
        <taxon>Pseudomonadota</taxon>
        <taxon>Gammaproteobacteria</taxon>
        <taxon>Enterobacterales</taxon>
        <taxon>Enterobacteriaceae</taxon>
        <taxon>Cedecea</taxon>
    </lineage>
</organism>
<gene>
    <name evidence="3" type="ORF">HMPREF0201_00743</name>
</gene>
<sequence length="173" mass="18158">MNHKKLMLGAFVLPLAFASCSFAETLTSEKVSSSANIPFAETVDIGNSLTMVGGLVSGSFGDDSLIATGSITGLQEGLYTTLIADTDDIPEGHTSKEFGVGNFHGMNNADNVISVKVEPVSPRSIVQSGEHGLNYVSFAASGPVQSYNVKLNGPQKVVADTYTVKTIAYTFSE</sequence>
<dbReference type="Proteomes" id="UP000014585">
    <property type="component" value="Unassembled WGS sequence"/>
</dbReference>
<dbReference type="Gene3D" id="2.60.40.1570">
    <property type="entry name" value="Dr adhesin"/>
    <property type="match status" value="1"/>
</dbReference>
<evidence type="ECO:0008006" key="5">
    <source>
        <dbReference type="Google" id="ProtNLM"/>
    </source>
</evidence>
<feature type="chain" id="PRO_5004510266" description="Fimbrial protein" evidence="2">
    <location>
        <begin position="24"/>
        <end position="173"/>
    </location>
</feature>
<dbReference type="EMBL" id="ATDT01000004">
    <property type="protein sequence ID" value="EPF20143.1"/>
    <property type="molecule type" value="Genomic_DNA"/>
</dbReference>
<evidence type="ECO:0000313" key="4">
    <source>
        <dbReference type="Proteomes" id="UP000014585"/>
    </source>
</evidence>
<dbReference type="STRING" id="566551.HMPREF0201_00743"/>
<protein>
    <recommendedName>
        <fullName evidence="5">Fimbrial protein</fullName>
    </recommendedName>
</protein>
<dbReference type="PROSITE" id="PS51257">
    <property type="entry name" value="PROKAR_LIPOPROTEIN"/>
    <property type="match status" value="1"/>
</dbReference>
<dbReference type="AlphaFoldDB" id="S3J2Q6"/>
<proteinExistence type="predicted"/>
<feature type="signal peptide" evidence="2">
    <location>
        <begin position="1"/>
        <end position="23"/>
    </location>
</feature>
<dbReference type="InterPro" id="IPR037028">
    <property type="entry name" value="Dr_adhesin_sf"/>
</dbReference>
<name>S3J2Q6_9ENTR</name>
<dbReference type="PATRIC" id="fig|566551.4.peg.679"/>